<dbReference type="GO" id="GO:0003677">
    <property type="term" value="F:DNA binding"/>
    <property type="evidence" value="ECO:0007669"/>
    <property type="project" value="UniProtKB-KW"/>
</dbReference>
<comment type="pathway">
    <text evidence="2 10">Amino-acid biosynthesis; L-arginine biosynthesis [regulation].</text>
</comment>
<evidence type="ECO:0000313" key="13">
    <source>
        <dbReference type="EMBL" id="RQM37396.1"/>
    </source>
</evidence>
<organism evidence="13 14">
    <name type="scientific">Erwinia psidii</name>
    <dbReference type="NCBI Taxonomy" id="69224"/>
    <lineage>
        <taxon>Bacteria</taxon>
        <taxon>Pseudomonadati</taxon>
        <taxon>Pseudomonadota</taxon>
        <taxon>Gammaproteobacteria</taxon>
        <taxon>Enterobacterales</taxon>
        <taxon>Erwiniaceae</taxon>
        <taxon>Erwinia</taxon>
    </lineage>
</organism>
<dbReference type="PANTHER" id="PTHR34471">
    <property type="entry name" value="ARGININE REPRESSOR"/>
    <property type="match status" value="1"/>
</dbReference>
<dbReference type="Pfam" id="PF01316">
    <property type="entry name" value="Arg_repressor"/>
    <property type="match status" value="1"/>
</dbReference>
<dbReference type="InterPro" id="IPR036388">
    <property type="entry name" value="WH-like_DNA-bd_sf"/>
</dbReference>
<keyword evidence="8 10" id="KW-0238">DNA-binding</keyword>
<dbReference type="SUPFAM" id="SSF55252">
    <property type="entry name" value="C-terminal domain of arginine repressor"/>
    <property type="match status" value="1"/>
</dbReference>
<evidence type="ECO:0000256" key="7">
    <source>
        <dbReference type="ARBA" id="ARBA00023015"/>
    </source>
</evidence>
<evidence type="ECO:0000256" key="10">
    <source>
        <dbReference type="HAMAP-Rule" id="MF_00173"/>
    </source>
</evidence>
<dbReference type="InterPro" id="IPR036251">
    <property type="entry name" value="Arg_repress_C_sf"/>
</dbReference>
<dbReference type="GO" id="GO:1900079">
    <property type="term" value="P:regulation of arginine biosynthetic process"/>
    <property type="evidence" value="ECO:0007669"/>
    <property type="project" value="UniProtKB-UniRule"/>
</dbReference>
<comment type="function">
    <text evidence="10">Regulates arginine biosynthesis genes.</text>
</comment>
<comment type="subcellular location">
    <subcellularLocation>
        <location evidence="1 10">Cytoplasm</location>
    </subcellularLocation>
</comment>
<keyword evidence="7 10" id="KW-0805">Transcription regulation</keyword>
<evidence type="ECO:0000259" key="12">
    <source>
        <dbReference type="Pfam" id="PF02863"/>
    </source>
</evidence>
<dbReference type="Gene3D" id="1.10.10.10">
    <property type="entry name" value="Winged helix-like DNA-binding domain superfamily/Winged helix DNA-binding domain"/>
    <property type="match status" value="1"/>
</dbReference>
<evidence type="ECO:0000256" key="1">
    <source>
        <dbReference type="ARBA" id="ARBA00004496"/>
    </source>
</evidence>
<evidence type="ECO:0000256" key="2">
    <source>
        <dbReference type="ARBA" id="ARBA00005040"/>
    </source>
</evidence>
<keyword evidence="14" id="KW-1185">Reference proteome</keyword>
<dbReference type="UniPathway" id="UPA00068"/>
<name>A0A3N6SII8_9GAMM</name>
<evidence type="ECO:0000259" key="11">
    <source>
        <dbReference type="Pfam" id="PF01316"/>
    </source>
</evidence>
<proteinExistence type="inferred from homology"/>
<dbReference type="GO" id="GO:0051259">
    <property type="term" value="P:protein complex oligomerization"/>
    <property type="evidence" value="ECO:0007669"/>
    <property type="project" value="InterPro"/>
</dbReference>
<dbReference type="SUPFAM" id="SSF46785">
    <property type="entry name" value="Winged helix' DNA-binding domain"/>
    <property type="match status" value="1"/>
</dbReference>
<evidence type="ECO:0000256" key="4">
    <source>
        <dbReference type="ARBA" id="ARBA00021148"/>
    </source>
</evidence>
<sequence length="177" mass="20054">MVKKSRTTLEKEQQQLALCRQLITNHSFRSQQEIRLAFQQRGWPDISQSTISKLMTLLDVIKITNARGEKIYALNPAMQAKPDAISPLSAMVTDTDFNDKFVIVHVVAGYARAIARVIEHAELPEVLGIVATNNSIWIAPRNTRQTRQLHRRILRLLNPPADEETWPGMVAGSRITF</sequence>
<dbReference type="GO" id="GO:0034618">
    <property type="term" value="F:arginine binding"/>
    <property type="evidence" value="ECO:0007669"/>
    <property type="project" value="InterPro"/>
</dbReference>
<dbReference type="GO" id="GO:0003700">
    <property type="term" value="F:DNA-binding transcription factor activity"/>
    <property type="evidence" value="ECO:0007669"/>
    <property type="project" value="UniProtKB-UniRule"/>
</dbReference>
<comment type="caution">
    <text evidence="13">The sequence shown here is derived from an EMBL/GenBank/DDBJ whole genome shotgun (WGS) entry which is preliminary data.</text>
</comment>
<dbReference type="Pfam" id="PF02863">
    <property type="entry name" value="Arg_repressor_C"/>
    <property type="match status" value="1"/>
</dbReference>
<dbReference type="InterPro" id="IPR001669">
    <property type="entry name" value="Arg_repress"/>
</dbReference>
<dbReference type="OrthoDB" id="6504145at2"/>
<feature type="domain" description="Arginine repressor C-terminal" evidence="12">
    <location>
        <begin position="90"/>
        <end position="153"/>
    </location>
</feature>
<evidence type="ECO:0000256" key="6">
    <source>
        <dbReference type="ARBA" id="ARBA00022571"/>
    </source>
</evidence>
<reference evidence="13 14" key="1">
    <citation type="submission" date="2018-10" db="EMBL/GenBank/DDBJ databases">
        <title>Draft genome sequence for the type isolate of Erwinia psidii, agent causal of bacterial blight in guava (Psidium guajava) and wilt and die-back of Eucalyptus spp.</title>
        <authorList>
            <person name="Hermenegildo P.S."/>
            <person name="Santos S.A."/>
            <person name="Guimaraes L.M.S."/>
            <person name="Vidigal P.M.P."/>
            <person name="Pereira I.C."/>
            <person name="Badel J.L."/>
            <person name="Alfenas-Zerbini P."/>
            <person name="Ferreira M.A.S.V."/>
            <person name="Alfenas A.C."/>
        </authorList>
    </citation>
    <scope>NUCLEOTIDE SEQUENCE [LARGE SCALE GENOMIC DNA]</scope>
    <source>
        <strain evidence="13 14">IBSBF 435</strain>
    </source>
</reference>
<dbReference type="InterPro" id="IPR020899">
    <property type="entry name" value="Arg_repress_C"/>
</dbReference>
<keyword evidence="9 10" id="KW-0804">Transcription</keyword>
<dbReference type="Gene3D" id="3.30.1360.40">
    <property type="match status" value="1"/>
</dbReference>
<gene>
    <name evidence="10" type="primary">argR</name>
    <name evidence="13" type="ORF">EB241_15680</name>
</gene>
<keyword evidence="10" id="KW-0678">Repressor</keyword>
<dbReference type="EMBL" id="RHHM01000012">
    <property type="protein sequence ID" value="RQM37396.1"/>
    <property type="molecule type" value="Genomic_DNA"/>
</dbReference>
<dbReference type="GO" id="GO:0006526">
    <property type="term" value="P:L-arginine biosynthetic process"/>
    <property type="evidence" value="ECO:0007669"/>
    <property type="project" value="UniProtKB-UniPathway"/>
</dbReference>
<dbReference type="AlphaFoldDB" id="A0A3N6SII8"/>
<keyword evidence="5 10" id="KW-0963">Cytoplasm</keyword>
<dbReference type="InterPro" id="IPR020900">
    <property type="entry name" value="Arg_repress_DNA-bd"/>
</dbReference>
<evidence type="ECO:0000256" key="8">
    <source>
        <dbReference type="ARBA" id="ARBA00023125"/>
    </source>
</evidence>
<dbReference type="HAMAP" id="MF_00173">
    <property type="entry name" value="Arg_repressor"/>
    <property type="match status" value="1"/>
</dbReference>
<keyword evidence="6 10" id="KW-0055">Arginine biosynthesis</keyword>
<dbReference type="PANTHER" id="PTHR34471:SF1">
    <property type="entry name" value="ARGININE REPRESSOR"/>
    <property type="match status" value="1"/>
</dbReference>
<dbReference type="RefSeq" id="WP_124233974.1">
    <property type="nucleotide sequence ID" value="NZ_RHHM01000012.1"/>
</dbReference>
<comment type="similarity">
    <text evidence="3 10">Belongs to the ArgR family.</text>
</comment>
<dbReference type="PRINTS" id="PR01467">
    <property type="entry name" value="ARGREPRESSOR"/>
</dbReference>
<evidence type="ECO:0000256" key="9">
    <source>
        <dbReference type="ARBA" id="ARBA00023163"/>
    </source>
</evidence>
<dbReference type="Proteomes" id="UP000279457">
    <property type="component" value="Unassembled WGS sequence"/>
</dbReference>
<keyword evidence="10" id="KW-0028">Amino-acid biosynthesis</keyword>
<evidence type="ECO:0000256" key="5">
    <source>
        <dbReference type="ARBA" id="ARBA00022490"/>
    </source>
</evidence>
<dbReference type="GO" id="GO:0005737">
    <property type="term" value="C:cytoplasm"/>
    <property type="evidence" value="ECO:0007669"/>
    <property type="project" value="UniProtKB-SubCell"/>
</dbReference>
<evidence type="ECO:0000313" key="14">
    <source>
        <dbReference type="Proteomes" id="UP000279457"/>
    </source>
</evidence>
<protein>
    <recommendedName>
        <fullName evidence="4 10">Arginine repressor</fullName>
    </recommendedName>
</protein>
<feature type="domain" description="Arginine repressor DNA-binding" evidence="11">
    <location>
        <begin position="11"/>
        <end position="76"/>
    </location>
</feature>
<evidence type="ECO:0000256" key="3">
    <source>
        <dbReference type="ARBA" id="ARBA00008316"/>
    </source>
</evidence>
<dbReference type="InterPro" id="IPR036390">
    <property type="entry name" value="WH_DNA-bd_sf"/>
</dbReference>
<accession>A0A3N6SII8</accession>